<dbReference type="InterPro" id="IPR025313">
    <property type="entry name" value="SPB4-like_CTE"/>
</dbReference>
<evidence type="ECO:0000256" key="17">
    <source>
        <dbReference type="RuleBase" id="RU365068"/>
    </source>
</evidence>
<sequence>MANGSSAPKNPRAWEALTPSLSQWILDAVSAMGFSRMTPVQASAIPLFMGNKDVVVEAVTGSGKTMSFLIPVVEKLLRLDSAVKKHHVGAIIVSPTRELAEQIHSVLHSLLAFHGPSASKLAQLDGKEPQLDPETGKPYRSSTLTVIPQLLLGGTTTPAQDLSVFLKRSPNLLISTPGRLLELLSSPHVHCPQSSFEVLVLDEADRLLDLGFKDDLQKILARLPKQRRTGLFSASVSEAVDQIVRVGLRNPVKIAVKVRGAGAEDKRTPASLQMTYIATRPSHRIPTLSKLLSSISPTPQKSIIYFSTCAAVDYFSLVLPSLLPSSFTVVPLHGKHAPNVRQRNFTRFTQSVAPTILLTTDVAARGLDIPMVDLVVQLDPPTDPKVYIHRCGRAGRAGRRGLSVLFLTTGREEDYIPFLDVRKTPAAPFSTPPIITTDAEVQDATETIRRAVLADRAVHDKGQRAFVSWVRSYSKHQTSSIFRIADIDWEDTGRSWGLLNLPKMPELKEFKGDKMLGLGPEGVNWDSFAYKDKQKEKSRLAALAEFKEKGEGARPSKKRAAAPGENSTVAWSKQLEKKGEKERKRENKRVKREHAKLEAMTEDEKAELRRTNEMLEKVRMANIEARKMNSGVSKQKKSEPHVADVVDDDEPFEGFD</sequence>
<feature type="compositionally biased region" description="Acidic residues" evidence="18">
    <location>
        <begin position="645"/>
        <end position="656"/>
    </location>
</feature>
<evidence type="ECO:0000256" key="18">
    <source>
        <dbReference type="SAM" id="MobiDB-lite"/>
    </source>
</evidence>
<comment type="similarity">
    <text evidence="12">Belongs to the DEAD box helicase family. DDX55/SPB4 subfamily.</text>
</comment>
<dbReference type="InterPro" id="IPR000629">
    <property type="entry name" value="RNA-helicase_DEAD-box_CS"/>
</dbReference>
<keyword evidence="2" id="KW-0690">Ribosome biogenesis</keyword>
<evidence type="ECO:0000259" key="21">
    <source>
        <dbReference type="PROSITE" id="PS51195"/>
    </source>
</evidence>
<evidence type="ECO:0000256" key="16">
    <source>
        <dbReference type="RuleBase" id="RU000492"/>
    </source>
</evidence>
<feature type="domain" description="DEAD-box RNA helicase Q" evidence="21">
    <location>
        <begin position="14"/>
        <end position="42"/>
    </location>
</feature>
<feature type="compositionally biased region" description="Basic and acidic residues" evidence="18">
    <location>
        <begin position="595"/>
        <end position="610"/>
    </location>
</feature>
<accession>A0A059J536</accession>
<evidence type="ECO:0000256" key="11">
    <source>
        <dbReference type="ARBA" id="ARBA00037566"/>
    </source>
</evidence>
<comment type="subunit">
    <text evidence="13">Component of pre-60S ribosomal complexes.</text>
</comment>
<dbReference type="InterPro" id="IPR011545">
    <property type="entry name" value="DEAD/DEAH_box_helicase_dom"/>
</dbReference>
<dbReference type="GO" id="GO:0003724">
    <property type="term" value="F:RNA helicase activity"/>
    <property type="evidence" value="ECO:0007669"/>
    <property type="project" value="UniProtKB-EC"/>
</dbReference>
<keyword evidence="6 16" id="KW-0347">Helicase</keyword>
<feature type="region of interest" description="Disordered" evidence="18">
    <location>
        <begin position="626"/>
        <end position="656"/>
    </location>
</feature>
<dbReference type="SMART" id="SM00487">
    <property type="entry name" value="DEXDc"/>
    <property type="match status" value="1"/>
</dbReference>
<comment type="function">
    <text evidence="17">RNA helicase.</text>
</comment>
<dbReference type="Gene3D" id="3.40.50.300">
    <property type="entry name" value="P-loop containing nucleotide triphosphate hydrolases"/>
    <property type="match status" value="2"/>
</dbReference>
<comment type="subcellular location">
    <subcellularLocation>
        <location evidence="1">Nucleus</location>
        <location evidence="1">Nucleolus</location>
    </subcellularLocation>
</comment>
<feature type="short sequence motif" description="Q motif" evidence="15">
    <location>
        <begin position="14"/>
        <end position="42"/>
    </location>
</feature>
<dbReference type="Proteomes" id="UP000024533">
    <property type="component" value="Unassembled WGS sequence"/>
</dbReference>
<dbReference type="CDD" id="cd17960">
    <property type="entry name" value="DEADc_DDX55"/>
    <property type="match status" value="1"/>
</dbReference>
<comment type="caution">
    <text evidence="22">The sequence shown here is derived from an EMBL/GenBank/DDBJ whole genome shotgun (WGS) entry which is preliminary data.</text>
</comment>
<dbReference type="Pfam" id="PF23681">
    <property type="entry name" value="CTT_SPB4"/>
    <property type="match status" value="1"/>
</dbReference>
<dbReference type="PANTHER" id="PTHR24031">
    <property type="entry name" value="RNA HELICASE"/>
    <property type="match status" value="1"/>
</dbReference>
<dbReference type="OMA" id="AYKEHEC"/>
<keyword evidence="9" id="KW-0175">Coiled coil</keyword>
<dbReference type="GO" id="GO:0005524">
    <property type="term" value="F:ATP binding"/>
    <property type="evidence" value="ECO:0007669"/>
    <property type="project" value="UniProtKB-UniRule"/>
</dbReference>
<dbReference type="Pfam" id="PF00271">
    <property type="entry name" value="Helicase_C"/>
    <property type="match status" value="1"/>
</dbReference>
<evidence type="ECO:0000259" key="20">
    <source>
        <dbReference type="PROSITE" id="PS51194"/>
    </source>
</evidence>
<dbReference type="OrthoDB" id="7396459at2759"/>
<comment type="function">
    <text evidence="11">ATP-binding RNA helicase involved in the biogenesis of 60S ribosomal subunits. Binds 90S pre-ribosomal particles and dissociates from pre-60S ribosomal particles after processing of 27SB pre-rRNA. Required for the normal formation of 18S rRNA through the processing of pre-rRNAs at sites A0, A1 and A2, and the normal formation of 25S and 5.8S rRNAs through the processing of pre-rRNAs at sites C1 and C2.</text>
</comment>
<evidence type="ECO:0000256" key="4">
    <source>
        <dbReference type="ARBA" id="ARBA00022741"/>
    </source>
</evidence>
<evidence type="ECO:0000256" key="5">
    <source>
        <dbReference type="ARBA" id="ARBA00022801"/>
    </source>
</evidence>
<evidence type="ECO:0000256" key="8">
    <source>
        <dbReference type="ARBA" id="ARBA00022884"/>
    </source>
</evidence>
<keyword evidence="10" id="KW-0539">Nucleus</keyword>
<dbReference type="InterPro" id="IPR014001">
    <property type="entry name" value="Helicase_ATP-bd"/>
</dbReference>
<feature type="compositionally biased region" description="Basic and acidic residues" evidence="18">
    <location>
        <begin position="574"/>
        <end position="585"/>
    </location>
</feature>
<evidence type="ECO:0000256" key="14">
    <source>
        <dbReference type="ARBA" id="ARBA00047984"/>
    </source>
</evidence>
<keyword evidence="4 16" id="KW-0547">Nucleotide-binding</keyword>
<keyword evidence="3" id="KW-0698">rRNA processing</keyword>
<keyword evidence="23" id="KW-1185">Reference proteome</keyword>
<evidence type="ECO:0000256" key="13">
    <source>
        <dbReference type="ARBA" id="ARBA00038757"/>
    </source>
</evidence>
<feature type="domain" description="Helicase ATP-binding" evidence="19">
    <location>
        <begin position="45"/>
        <end position="254"/>
    </location>
</feature>
<dbReference type="Pfam" id="PF00270">
    <property type="entry name" value="DEAD"/>
    <property type="match status" value="1"/>
</dbReference>
<dbReference type="InterPro" id="IPR014014">
    <property type="entry name" value="RNA_helicase_DEAD_Q_motif"/>
</dbReference>
<keyword evidence="5 16" id="KW-0378">Hydrolase</keyword>
<dbReference type="Pfam" id="PF13959">
    <property type="entry name" value="CTE_SPB4"/>
    <property type="match status" value="1"/>
</dbReference>
<proteinExistence type="inferred from homology"/>
<feature type="region of interest" description="Disordered" evidence="18">
    <location>
        <begin position="548"/>
        <end position="610"/>
    </location>
</feature>
<gene>
    <name evidence="22" type="ORF">H109_05335</name>
</gene>
<comment type="domain">
    <text evidence="17">The Q motif is unique to and characteristic of the DEAD box family of RNA helicases and controls ATP binding and hydrolysis.</text>
</comment>
<evidence type="ECO:0000256" key="1">
    <source>
        <dbReference type="ARBA" id="ARBA00004604"/>
    </source>
</evidence>
<evidence type="ECO:0000256" key="6">
    <source>
        <dbReference type="ARBA" id="ARBA00022806"/>
    </source>
</evidence>
<dbReference type="AlphaFoldDB" id="A0A059J536"/>
<evidence type="ECO:0000256" key="15">
    <source>
        <dbReference type="PROSITE-ProRule" id="PRU00552"/>
    </source>
</evidence>
<evidence type="ECO:0000259" key="19">
    <source>
        <dbReference type="PROSITE" id="PS51192"/>
    </source>
</evidence>
<evidence type="ECO:0000313" key="23">
    <source>
        <dbReference type="Proteomes" id="UP000024533"/>
    </source>
</evidence>
<dbReference type="SUPFAM" id="SSF52540">
    <property type="entry name" value="P-loop containing nucleoside triphosphate hydrolases"/>
    <property type="match status" value="2"/>
</dbReference>
<dbReference type="SMART" id="SM00490">
    <property type="entry name" value="HELICc"/>
    <property type="match status" value="1"/>
</dbReference>
<dbReference type="GO" id="GO:0016887">
    <property type="term" value="F:ATP hydrolysis activity"/>
    <property type="evidence" value="ECO:0007669"/>
    <property type="project" value="RHEA"/>
</dbReference>
<dbReference type="InterPro" id="IPR001650">
    <property type="entry name" value="Helicase_C-like"/>
</dbReference>
<dbReference type="EMBL" id="AOKY01000337">
    <property type="protein sequence ID" value="KDB22778.1"/>
    <property type="molecule type" value="Genomic_DNA"/>
</dbReference>
<dbReference type="InterPro" id="IPR027417">
    <property type="entry name" value="P-loop_NTPase"/>
</dbReference>
<dbReference type="PROSITE" id="PS00039">
    <property type="entry name" value="DEAD_ATP_HELICASE"/>
    <property type="match status" value="1"/>
</dbReference>
<comment type="catalytic activity">
    <reaction evidence="14 17">
        <text>ATP + H2O = ADP + phosphate + H(+)</text>
        <dbReference type="Rhea" id="RHEA:13065"/>
        <dbReference type="ChEBI" id="CHEBI:15377"/>
        <dbReference type="ChEBI" id="CHEBI:15378"/>
        <dbReference type="ChEBI" id="CHEBI:30616"/>
        <dbReference type="ChEBI" id="CHEBI:43474"/>
        <dbReference type="ChEBI" id="CHEBI:456216"/>
        <dbReference type="EC" id="3.6.4.13"/>
    </reaction>
</comment>
<evidence type="ECO:0000256" key="7">
    <source>
        <dbReference type="ARBA" id="ARBA00022840"/>
    </source>
</evidence>
<dbReference type="EC" id="3.6.4.13" evidence="17"/>
<evidence type="ECO:0000256" key="10">
    <source>
        <dbReference type="ARBA" id="ARBA00023242"/>
    </source>
</evidence>
<dbReference type="GO" id="GO:0005730">
    <property type="term" value="C:nucleolus"/>
    <property type="evidence" value="ECO:0007669"/>
    <property type="project" value="UniProtKB-SubCell"/>
</dbReference>
<reference evidence="22 23" key="1">
    <citation type="submission" date="2014-02" db="EMBL/GenBank/DDBJ databases">
        <title>The Genome Sequence of Trichophyton interdigitale MR816.</title>
        <authorList>
            <consortium name="The Broad Institute Genomics Platform"/>
            <person name="Cuomo C.A."/>
            <person name="White T.C."/>
            <person name="Graser Y."/>
            <person name="Martinez-Rossi N."/>
            <person name="Heitman J."/>
            <person name="Young S.K."/>
            <person name="Zeng Q."/>
            <person name="Gargeya S."/>
            <person name="Abouelleil A."/>
            <person name="Alvarado L."/>
            <person name="Chapman S.B."/>
            <person name="Gainer-Dewar J."/>
            <person name="Goldberg J."/>
            <person name="Griggs A."/>
            <person name="Gujja S."/>
            <person name="Hansen M."/>
            <person name="Howarth C."/>
            <person name="Imamovic A."/>
            <person name="Larimer J."/>
            <person name="Martinez D."/>
            <person name="Murphy C."/>
            <person name="Pearson M.D."/>
            <person name="Persinoti G."/>
            <person name="Poon T."/>
            <person name="Priest M."/>
            <person name="Roberts A.D."/>
            <person name="Saif S."/>
            <person name="Shea T.D."/>
            <person name="Sykes S.N."/>
            <person name="Wortman J."/>
            <person name="Nusbaum C."/>
            <person name="Birren B."/>
        </authorList>
    </citation>
    <scope>NUCLEOTIDE SEQUENCE [LARGE SCALE GENOMIC DNA]</scope>
    <source>
        <strain evidence="22 23">MR816</strain>
    </source>
</reference>
<dbReference type="PROSITE" id="PS51195">
    <property type="entry name" value="Q_MOTIF"/>
    <property type="match status" value="1"/>
</dbReference>
<dbReference type="STRING" id="1215338.A0A059J536"/>
<dbReference type="PROSITE" id="PS51192">
    <property type="entry name" value="HELICASE_ATP_BIND_1"/>
    <property type="match status" value="1"/>
</dbReference>
<dbReference type="HOGENOM" id="CLU_003041_26_4_1"/>
<dbReference type="GO" id="GO:0006364">
    <property type="term" value="P:rRNA processing"/>
    <property type="evidence" value="ECO:0007669"/>
    <property type="project" value="UniProtKB-KW"/>
</dbReference>
<evidence type="ECO:0000256" key="2">
    <source>
        <dbReference type="ARBA" id="ARBA00022517"/>
    </source>
</evidence>
<evidence type="ECO:0000313" key="22">
    <source>
        <dbReference type="EMBL" id="KDB22778.1"/>
    </source>
</evidence>
<feature type="domain" description="Helicase C-terminal" evidence="20">
    <location>
        <begin position="287"/>
        <end position="442"/>
    </location>
</feature>
<dbReference type="SMART" id="SM01178">
    <property type="entry name" value="DUF4217"/>
    <property type="match status" value="1"/>
</dbReference>
<evidence type="ECO:0000256" key="3">
    <source>
        <dbReference type="ARBA" id="ARBA00022552"/>
    </source>
</evidence>
<protein>
    <recommendedName>
        <fullName evidence="17">ATP-dependent RNA helicase</fullName>
        <ecNumber evidence="17">3.6.4.13</ecNumber>
    </recommendedName>
</protein>
<keyword evidence="8 17" id="KW-0694">RNA-binding</keyword>
<dbReference type="GO" id="GO:0003723">
    <property type="term" value="F:RNA binding"/>
    <property type="evidence" value="ECO:0007669"/>
    <property type="project" value="UniProtKB-UniRule"/>
</dbReference>
<organism evidence="22 23">
    <name type="scientific">Trichophyton interdigitale (strain MR816)</name>
    <dbReference type="NCBI Taxonomy" id="1215338"/>
    <lineage>
        <taxon>Eukaryota</taxon>
        <taxon>Fungi</taxon>
        <taxon>Dikarya</taxon>
        <taxon>Ascomycota</taxon>
        <taxon>Pezizomycotina</taxon>
        <taxon>Eurotiomycetes</taxon>
        <taxon>Eurotiomycetidae</taxon>
        <taxon>Onygenales</taxon>
        <taxon>Arthrodermataceae</taxon>
        <taxon>Trichophyton</taxon>
    </lineage>
</organism>
<dbReference type="InterPro" id="IPR056330">
    <property type="entry name" value="CTT_SPB4"/>
</dbReference>
<dbReference type="PROSITE" id="PS51194">
    <property type="entry name" value="HELICASE_CTER"/>
    <property type="match status" value="1"/>
</dbReference>
<evidence type="ECO:0000256" key="12">
    <source>
        <dbReference type="ARBA" id="ARBA00038002"/>
    </source>
</evidence>
<dbReference type="CDD" id="cd18787">
    <property type="entry name" value="SF2_C_DEAD"/>
    <property type="match status" value="1"/>
</dbReference>
<evidence type="ECO:0000256" key="9">
    <source>
        <dbReference type="ARBA" id="ARBA00023054"/>
    </source>
</evidence>
<keyword evidence="7 16" id="KW-0067">ATP-binding</keyword>
<name>A0A059J536_TRIIM</name>